<dbReference type="EMBL" id="JAWDGP010007331">
    <property type="protein sequence ID" value="KAK3725286.1"/>
    <property type="molecule type" value="Genomic_DNA"/>
</dbReference>
<dbReference type="GO" id="GO:0005634">
    <property type="term" value="C:nucleus"/>
    <property type="evidence" value="ECO:0007669"/>
    <property type="project" value="TreeGrafter"/>
</dbReference>
<protein>
    <recommendedName>
        <fullName evidence="3">Myb/SANT-like DNA-binding domain-containing protein</fullName>
    </recommendedName>
</protein>
<name>A0AAE0XXW6_9GAST</name>
<comment type="caution">
    <text evidence="4">The sequence shown here is derived from an EMBL/GenBank/DDBJ whole genome shotgun (WGS) entry which is preliminary data.</text>
</comment>
<feature type="coiled-coil region" evidence="1">
    <location>
        <begin position="622"/>
        <end position="656"/>
    </location>
</feature>
<feature type="compositionally biased region" description="Basic and acidic residues" evidence="2">
    <location>
        <begin position="180"/>
        <end position="194"/>
    </location>
</feature>
<sequence length="670" mass="72312">MSNSTPPLSRVATSIRITPGNPSEAWMMERAADKSCTVSANKVKQAGWKAICDRLNFFNPDRQRTVEEVRKKWKDLSAQARNDLMCKRTIASSAANNGDGDENQASSGGRDQKEASAGEFTPLILAILGDVGSIDMSAEDTGLLNISLNSFGSLGDQQAEQEAMYDTVVIQKQDNASDSQHSHNEQEMDDSDSRKRMRKPNYTKKDVLTLIQGVSDHKFSLLQKICTHTSNKAKTEGWGAICQAVNSFNPEVIRTTEELRKKWKDLSKQARQDLVNLRAALASGGNKSTTSPGEFSALCLPILAEAGLLEVTDEEINALKVNSVATIISLHQAAGADFVTTSQANVLPAVMEKECDSFVSESPAFGTTGLIGAPTATPNMCSSDPAATGEFALSTLASVSASKLKEKLREKLASGGAASQTDIQDFQAAQAELQAVGVEVRLIENHHHHHNQQQQQHDQQHQQALENSVNTHQHHITLEDSSIISSASSAATAIISNPNQSQQSQNGLTSGVTIQNANNNNLQLSGPTPQQLFRAHIINGSDSSNPLKRRIFHGNSSNSSGTIGNIITSGGIPTIFPIPVSLHQGQPHPSGPPLSTPVTVLTGTNVVGGNASPTSPPTQWVSERQALEREKLQAEVEVLRLQRVKLKLEIEALLQQRQPESCQLLEDYLK</sequence>
<dbReference type="Proteomes" id="UP001283361">
    <property type="component" value="Unassembled WGS sequence"/>
</dbReference>
<feature type="compositionally biased region" description="Low complexity" evidence="2">
    <location>
        <begin position="452"/>
        <end position="463"/>
    </location>
</feature>
<feature type="domain" description="Myb/SANT-like DNA-binding" evidence="3">
    <location>
        <begin position="198"/>
        <end position="273"/>
    </location>
</feature>
<gene>
    <name evidence="4" type="ORF">RRG08_005346</name>
</gene>
<evidence type="ECO:0000313" key="4">
    <source>
        <dbReference type="EMBL" id="KAK3725286.1"/>
    </source>
</evidence>
<proteinExistence type="predicted"/>
<keyword evidence="1" id="KW-0175">Coiled coil</keyword>
<keyword evidence="5" id="KW-1185">Reference proteome</keyword>
<feature type="region of interest" description="Disordered" evidence="2">
    <location>
        <begin position="91"/>
        <end position="115"/>
    </location>
</feature>
<dbReference type="Pfam" id="PF13873">
    <property type="entry name" value="Myb_DNA-bind_5"/>
    <property type="match status" value="2"/>
</dbReference>
<dbReference type="PANTHER" id="PTHR23098">
    <property type="entry name" value="AGAP001331-PA-RELATED"/>
    <property type="match status" value="1"/>
</dbReference>
<evidence type="ECO:0000313" key="5">
    <source>
        <dbReference type="Proteomes" id="UP001283361"/>
    </source>
</evidence>
<evidence type="ECO:0000259" key="3">
    <source>
        <dbReference type="Pfam" id="PF13873"/>
    </source>
</evidence>
<dbReference type="PANTHER" id="PTHR23098:SF16">
    <property type="entry name" value="REGULATORY PROTEIN ZESTE"/>
    <property type="match status" value="1"/>
</dbReference>
<evidence type="ECO:0000256" key="2">
    <source>
        <dbReference type="SAM" id="MobiDB-lite"/>
    </source>
</evidence>
<reference evidence="4" key="1">
    <citation type="journal article" date="2023" name="G3 (Bethesda)">
        <title>A reference genome for the long-term kleptoplast-retaining sea slug Elysia crispata morphotype clarki.</title>
        <authorList>
            <person name="Eastman K.E."/>
            <person name="Pendleton A.L."/>
            <person name="Shaikh M.A."/>
            <person name="Suttiyut T."/>
            <person name="Ogas R."/>
            <person name="Tomko P."/>
            <person name="Gavelis G."/>
            <person name="Widhalm J.R."/>
            <person name="Wisecaver J.H."/>
        </authorList>
    </citation>
    <scope>NUCLEOTIDE SEQUENCE</scope>
    <source>
        <strain evidence="4">ECLA1</strain>
    </source>
</reference>
<evidence type="ECO:0000256" key="1">
    <source>
        <dbReference type="SAM" id="Coils"/>
    </source>
</evidence>
<organism evidence="4 5">
    <name type="scientific">Elysia crispata</name>
    <name type="common">lettuce slug</name>
    <dbReference type="NCBI Taxonomy" id="231223"/>
    <lineage>
        <taxon>Eukaryota</taxon>
        <taxon>Metazoa</taxon>
        <taxon>Spiralia</taxon>
        <taxon>Lophotrochozoa</taxon>
        <taxon>Mollusca</taxon>
        <taxon>Gastropoda</taxon>
        <taxon>Heterobranchia</taxon>
        <taxon>Euthyneura</taxon>
        <taxon>Panpulmonata</taxon>
        <taxon>Sacoglossa</taxon>
        <taxon>Placobranchoidea</taxon>
        <taxon>Plakobranchidae</taxon>
        <taxon>Elysia</taxon>
    </lineage>
</organism>
<feature type="region of interest" description="Disordered" evidence="2">
    <location>
        <begin position="447"/>
        <end position="466"/>
    </location>
</feature>
<feature type="region of interest" description="Disordered" evidence="2">
    <location>
        <begin position="174"/>
        <end position="199"/>
    </location>
</feature>
<dbReference type="AlphaFoldDB" id="A0AAE0XXW6"/>
<feature type="domain" description="Myb/SANT-like DNA-binding" evidence="3">
    <location>
        <begin position="39"/>
        <end position="83"/>
    </location>
</feature>
<dbReference type="InterPro" id="IPR028002">
    <property type="entry name" value="Myb_DNA-bind_5"/>
</dbReference>
<accession>A0AAE0XXW6</accession>